<dbReference type="InParanoid" id="L8FRG3"/>
<feature type="transmembrane region" description="Helical" evidence="17">
    <location>
        <begin position="710"/>
        <end position="733"/>
    </location>
</feature>
<keyword evidence="9" id="KW-0187">Copper transport</keyword>
<evidence type="ECO:0000256" key="5">
    <source>
        <dbReference type="ARBA" id="ARBA00022692"/>
    </source>
</evidence>
<keyword evidence="10 17" id="KW-0067">ATP-binding</keyword>
<evidence type="ECO:0000256" key="6">
    <source>
        <dbReference type="ARBA" id="ARBA00022723"/>
    </source>
</evidence>
<evidence type="ECO:0000259" key="19">
    <source>
        <dbReference type="PROSITE" id="PS50846"/>
    </source>
</evidence>
<evidence type="ECO:0000256" key="16">
    <source>
        <dbReference type="ARBA" id="ARBA00080126"/>
    </source>
</evidence>
<feature type="domain" description="HMA" evidence="19">
    <location>
        <begin position="28"/>
        <end position="94"/>
    </location>
</feature>
<dbReference type="STRING" id="658429.L8FRG3"/>
<keyword evidence="4" id="KW-0813">Transport</keyword>
<dbReference type="InterPro" id="IPR006121">
    <property type="entry name" value="HMA_dom"/>
</dbReference>
<dbReference type="Gene3D" id="3.30.70.100">
    <property type="match status" value="4"/>
</dbReference>
<dbReference type="EMBL" id="GL573280">
    <property type="protein sequence ID" value="ELR02301.1"/>
    <property type="molecule type" value="Genomic_DNA"/>
</dbReference>
<evidence type="ECO:0000256" key="12">
    <source>
        <dbReference type="ARBA" id="ARBA00022967"/>
    </source>
</evidence>
<dbReference type="InterPro" id="IPR023214">
    <property type="entry name" value="HAD_sf"/>
</dbReference>
<dbReference type="InterPro" id="IPR023299">
    <property type="entry name" value="ATPase_P-typ_cyto_dom_N"/>
</dbReference>
<dbReference type="SUPFAM" id="SSF81665">
    <property type="entry name" value="Calcium ATPase, transmembrane domain M"/>
    <property type="match status" value="1"/>
</dbReference>
<reference evidence="21" key="1">
    <citation type="submission" date="2010-09" db="EMBL/GenBank/DDBJ databases">
        <title>The genome sequence of Geomyces destructans 20631-21.</title>
        <authorList>
            <consortium name="The Broad Institute Genome Sequencing Platform"/>
            <person name="Cuomo C.A."/>
            <person name="Blehert D.S."/>
            <person name="Lorch J.M."/>
            <person name="Young S.K."/>
            <person name="Zeng Q."/>
            <person name="Gargeya S."/>
            <person name="Fitzgerald M."/>
            <person name="Haas B."/>
            <person name="Abouelleil A."/>
            <person name="Alvarado L."/>
            <person name="Arachchi H.M."/>
            <person name="Berlin A."/>
            <person name="Brown A."/>
            <person name="Chapman S.B."/>
            <person name="Chen Z."/>
            <person name="Dunbar C."/>
            <person name="Freedman E."/>
            <person name="Gearin G."/>
            <person name="Gellesch M."/>
            <person name="Goldberg J."/>
            <person name="Griggs A."/>
            <person name="Gujja S."/>
            <person name="Heiman D."/>
            <person name="Howarth C."/>
            <person name="Larson L."/>
            <person name="Lui A."/>
            <person name="MacDonald P.J.P."/>
            <person name="Montmayeur A."/>
            <person name="Murphy C."/>
            <person name="Neiman D."/>
            <person name="Pearson M."/>
            <person name="Priest M."/>
            <person name="Roberts A."/>
            <person name="Saif S."/>
            <person name="Shea T."/>
            <person name="Shenoy N."/>
            <person name="Sisk P."/>
            <person name="Stolte C."/>
            <person name="Sykes S."/>
            <person name="Wortman J."/>
            <person name="Nusbaum C."/>
            <person name="Birren B."/>
        </authorList>
    </citation>
    <scope>NUCLEOTIDE SEQUENCE [LARGE SCALE GENOMIC DNA]</scope>
    <source>
        <strain evidence="21">ATCC MYA-4855 / 20631-21</strain>
    </source>
</reference>
<dbReference type="InterPro" id="IPR027256">
    <property type="entry name" value="P-typ_ATPase_IB"/>
</dbReference>
<dbReference type="PROSITE" id="PS01229">
    <property type="entry name" value="COF_2"/>
    <property type="match status" value="1"/>
</dbReference>
<feature type="transmembrane region" description="Helical" evidence="17">
    <location>
        <begin position="669"/>
        <end position="690"/>
    </location>
</feature>
<dbReference type="InterPro" id="IPR018303">
    <property type="entry name" value="ATPase_P-typ_P_site"/>
</dbReference>
<feature type="region of interest" description="Disordered" evidence="18">
    <location>
        <begin position="1291"/>
        <end position="1335"/>
    </location>
</feature>
<feature type="transmembrane region" description="Helical" evidence="17">
    <location>
        <begin position="1060"/>
        <end position="1082"/>
    </location>
</feature>
<dbReference type="OrthoDB" id="432719at2759"/>
<dbReference type="SUPFAM" id="SSF55008">
    <property type="entry name" value="HMA, heavy metal-associated domain"/>
    <property type="match status" value="4"/>
</dbReference>
<dbReference type="GO" id="GO:0055070">
    <property type="term" value="P:copper ion homeostasis"/>
    <property type="evidence" value="ECO:0007669"/>
    <property type="project" value="TreeGrafter"/>
</dbReference>
<evidence type="ECO:0000256" key="8">
    <source>
        <dbReference type="ARBA" id="ARBA00022741"/>
    </source>
</evidence>
<dbReference type="InterPro" id="IPR036163">
    <property type="entry name" value="HMA_dom_sf"/>
</dbReference>
<dbReference type="SUPFAM" id="SSF81660">
    <property type="entry name" value="Metal cation-transporting ATPase, ATP-binding domain N"/>
    <property type="match status" value="1"/>
</dbReference>
<evidence type="ECO:0000313" key="20">
    <source>
        <dbReference type="EMBL" id="ELR02301.1"/>
    </source>
</evidence>
<dbReference type="EC" id="7.2.2.8" evidence="3"/>
<dbReference type="SUPFAM" id="SSF56784">
    <property type="entry name" value="HAD-like"/>
    <property type="match status" value="1"/>
</dbReference>
<evidence type="ECO:0000256" key="11">
    <source>
        <dbReference type="ARBA" id="ARBA00022842"/>
    </source>
</evidence>
<keyword evidence="11" id="KW-0460">Magnesium</keyword>
<keyword evidence="7" id="KW-0677">Repeat</keyword>
<keyword evidence="13 17" id="KW-1133">Transmembrane helix</keyword>
<evidence type="ECO:0000256" key="18">
    <source>
        <dbReference type="SAM" id="MobiDB-lite"/>
    </source>
</evidence>
<dbReference type="PANTHER" id="PTHR43520:SF8">
    <property type="entry name" value="P-TYPE CU(+) TRANSPORTER"/>
    <property type="match status" value="1"/>
</dbReference>
<proteinExistence type="inferred from homology"/>
<dbReference type="SUPFAM" id="SSF81653">
    <property type="entry name" value="Calcium ATPase, transduction domain A"/>
    <property type="match status" value="1"/>
</dbReference>
<dbReference type="GO" id="GO:0043682">
    <property type="term" value="F:P-type divalent copper transporter activity"/>
    <property type="evidence" value="ECO:0007669"/>
    <property type="project" value="TreeGrafter"/>
</dbReference>
<dbReference type="GO" id="GO:0030003">
    <property type="term" value="P:intracellular monoatomic cation homeostasis"/>
    <property type="evidence" value="ECO:0007669"/>
    <property type="project" value="UniProtKB-ARBA"/>
</dbReference>
<dbReference type="GO" id="GO:0016020">
    <property type="term" value="C:membrane"/>
    <property type="evidence" value="ECO:0007669"/>
    <property type="project" value="UniProtKB-SubCell"/>
</dbReference>
<keyword evidence="15 17" id="KW-0472">Membrane</keyword>
<comment type="similarity">
    <text evidence="2 17">Belongs to the cation transport ATPase (P-type) (TC 3.A.3) family. Type IB subfamily.</text>
</comment>
<evidence type="ECO:0000256" key="7">
    <source>
        <dbReference type="ARBA" id="ARBA00022737"/>
    </source>
</evidence>
<dbReference type="Gene3D" id="3.40.50.1000">
    <property type="entry name" value="HAD superfamily/HAD-like"/>
    <property type="match status" value="1"/>
</dbReference>
<gene>
    <name evidence="20" type="ORF">GMDG_05370</name>
</gene>
<evidence type="ECO:0000256" key="14">
    <source>
        <dbReference type="ARBA" id="ARBA00023065"/>
    </source>
</evidence>
<dbReference type="Pfam" id="PF00122">
    <property type="entry name" value="E1-E2_ATPase"/>
    <property type="match status" value="1"/>
</dbReference>
<sequence>MAPTYTPVASDDTDDTVETLFAAPPQLAVTTLRCGGMTCGACTSAVEAGVEGLPGVQSVSVSLIMERVVVNHDPSKTSAEQIAEAIEDRGFDAEVLTTDVRTPTYDKAPPYDSIDESEVGAQITTTTIAVEGMTCGACTSAVEGGFTDVPGVKHFSISLLAERAVIEHDATILSAAQIAETIEDRGFGATIIDSQLSTPKHAQAHSANETQVATTTVEVQGMTCGACTSAVEGGFQDLEGLVQLNISLLAERAVIVHDPAKLSPEKIAEIIEDRGFDARILSTTTGTSEQSNAISSQFKVFGLRDAAAANGLESALRAMPGVTSASVSLSNSRLTVNHKPRIAGLRALVEKIESLGFNALVADNDDNNAQLESLAKTKEIAEWRSAFRTSLAFASPVFLISMIIPMFLKPIDFGRILLFFPGLYLGDVICLILTVPVQFGIGKRFYVSAYKGLKHKAPTMDLLVVMGTSAAFIFSVAAMLVSVLYPPHTRPSVLFDTSTMLFTFISLGRFLENRAKGQTSKALSKLMSLAPSMATIYADPVAAEKAAENWSKDRNEESADSTASEEKVIPTELLEMGDVVILRPGDKIPADGVVTNGETYVDESMVTGEAMPIQKSKGSMLSAGTVNGAGRVDFRVTKAGRDTQLSQIVKLVQSAQTSRAPIQRLADTIAGYFVPTILVLGILTFSVWMILSHVMLDPPKVFLDEASGGRLMVCVKLCISVIVFACPCALGLATPTAVMVGTGVGAGRGILVKGGGALETATTITQVVLDKTGTLTMGKMSVAEAKLVPDWDSTDARKKLWWSAIGLAEMGSEHPIGKAIVSAAKTSLQLGPADALDGSIGDFQPVVGLGINALVEPASASRTRYRVLIGSVRFLRFHNVEVPKSAITSSEDINALATTSSKPTTSSGTTNIFTAIDGRYAGHICLADTLKPSAPAAVAALHRMRIKTAIVTGDQRSTALAVARAVGIPAEHVYAGVSPDQKQALIKKFQAAGEVVAMVGDGINDSPALATADIGIAMASGTDVAMEAADIVLMRPNDMMDVPGAVALAKGIFGRIKLNLAWACGYNLVGLPFAMGVFLPWGMHLHPMAAGAAMAASSVSVVGSSLLLKFWRRPRWMDDMESLALLASGGQAIDLTNGVRKISNASYMSRDSFDTQATVEIPDEIDSVQTLEFLELNAETAAIIYDKFLAFKAQYPDNADILRFARRHVHSVAGDAHLPTDDWPGVMQRIGLTSNFQSRVLNPDWSHMRLTSTAKETAIWMMEMRFEFLQTLDKFIESPAKGIGRKVSHLDMSGRLQPGTPGIQLRSDSKGKGQPSSGIFKAGPSSSTKLREPPSELPGCQMFYKGGSVARLEKLNNPNGSLSLQRLVSTPPTDFSTAGTAGLYLTKQEKVAFEDAGWAKQVVDGNIVPVGIMCIAIPDAILSSHTQIFGDQWRELVWCCRHQDFPPENLSYLTTYQWIVGPVCRQNNAVVLKMTNSSELVIWKLDRGETACQQYTSSSQILQLLNSSCVGKVWITNLAREAK</sequence>
<dbReference type="PANTHER" id="PTHR43520">
    <property type="entry name" value="ATP7, ISOFORM B"/>
    <property type="match status" value="1"/>
</dbReference>
<dbReference type="Gene3D" id="3.40.1110.10">
    <property type="entry name" value="Calcium-transporting ATPase, cytoplasmic domain N"/>
    <property type="match status" value="2"/>
</dbReference>
<dbReference type="SFLD" id="SFLDF00027">
    <property type="entry name" value="p-type_atpase"/>
    <property type="match status" value="1"/>
</dbReference>
<dbReference type="GO" id="GO:0016887">
    <property type="term" value="F:ATP hydrolysis activity"/>
    <property type="evidence" value="ECO:0007669"/>
    <property type="project" value="InterPro"/>
</dbReference>
<dbReference type="PROSITE" id="PS50846">
    <property type="entry name" value="HMA_2"/>
    <property type="match status" value="4"/>
</dbReference>
<feature type="domain" description="HMA" evidence="19">
    <location>
        <begin position="124"/>
        <end position="190"/>
    </location>
</feature>
<dbReference type="FunFam" id="2.70.150.10:FF:000002">
    <property type="entry name" value="Copper-transporting ATPase 1, putative"/>
    <property type="match status" value="1"/>
</dbReference>
<evidence type="ECO:0000256" key="13">
    <source>
        <dbReference type="ARBA" id="ARBA00022989"/>
    </source>
</evidence>
<dbReference type="GO" id="GO:0140581">
    <property type="term" value="F:P-type monovalent copper transporter activity"/>
    <property type="evidence" value="ECO:0007669"/>
    <property type="project" value="UniProtKB-EC"/>
</dbReference>
<dbReference type="InterPro" id="IPR006122">
    <property type="entry name" value="HMA_Cu_ion-bd"/>
</dbReference>
<evidence type="ECO:0000256" key="10">
    <source>
        <dbReference type="ARBA" id="ARBA00022840"/>
    </source>
</evidence>
<dbReference type="Pfam" id="PF00702">
    <property type="entry name" value="Hydrolase"/>
    <property type="match status" value="1"/>
</dbReference>
<keyword evidence="8 17" id="KW-0547">Nucleotide-binding</keyword>
<feature type="transmembrane region" description="Helical" evidence="17">
    <location>
        <begin position="1088"/>
        <end position="1108"/>
    </location>
</feature>
<keyword evidence="12" id="KW-1278">Translocase</keyword>
<evidence type="ECO:0000256" key="2">
    <source>
        <dbReference type="ARBA" id="ARBA00006024"/>
    </source>
</evidence>
<dbReference type="Pfam" id="PF00403">
    <property type="entry name" value="HMA"/>
    <property type="match status" value="4"/>
</dbReference>
<evidence type="ECO:0000256" key="1">
    <source>
        <dbReference type="ARBA" id="ARBA00004127"/>
    </source>
</evidence>
<keyword evidence="14" id="KW-0406">Ion transport</keyword>
<dbReference type="InterPro" id="IPR059000">
    <property type="entry name" value="ATPase_P-type_domA"/>
</dbReference>
<dbReference type="InterPro" id="IPR044492">
    <property type="entry name" value="P_typ_ATPase_HD_dom"/>
</dbReference>
<dbReference type="GO" id="GO:0005507">
    <property type="term" value="F:copper ion binding"/>
    <property type="evidence" value="ECO:0007669"/>
    <property type="project" value="InterPro"/>
</dbReference>
<dbReference type="NCBIfam" id="TIGR00003">
    <property type="entry name" value="copper ion binding protein"/>
    <property type="match status" value="3"/>
</dbReference>
<dbReference type="InterPro" id="IPR023298">
    <property type="entry name" value="ATPase_P-typ_TM_dom_sf"/>
</dbReference>
<evidence type="ECO:0000256" key="3">
    <source>
        <dbReference type="ARBA" id="ARBA00012517"/>
    </source>
</evidence>
<protein>
    <recommendedName>
        <fullName evidence="3">P-type Cu(+) transporter</fullName>
        <ecNumber evidence="3">7.2.2.8</ecNumber>
    </recommendedName>
    <alternativeName>
        <fullName evidence="16">Cu(2+)-ATPase</fullName>
    </alternativeName>
</protein>
<dbReference type="PRINTS" id="PR00942">
    <property type="entry name" value="CUATPASEI"/>
</dbReference>
<dbReference type="VEuPathDB" id="FungiDB:GMDG_05370"/>
<feature type="transmembrane region" description="Helical" evidence="17">
    <location>
        <begin position="462"/>
        <end position="485"/>
    </location>
</feature>
<feature type="domain" description="HMA" evidence="19">
    <location>
        <begin position="213"/>
        <end position="279"/>
    </location>
</feature>
<feature type="transmembrane region" description="Helical" evidence="17">
    <location>
        <begin position="416"/>
        <end position="441"/>
    </location>
</feature>
<dbReference type="CDD" id="cd02094">
    <property type="entry name" value="P-type_ATPase_Cu-like"/>
    <property type="match status" value="1"/>
</dbReference>
<dbReference type="GO" id="GO:0005524">
    <property type="term" value="F:ATP binding"/>
    <property type="evidence" value="ECO:0007669"/>
    <property type="project" value="UniProtKB-UniRule"/>
</dbReference>
<accession>L8FRG3</accession>
<organism evidence="20 21">
    <name type="scientific">Pseudogymnoascus destructans (strain ATCC MYA-4855 / 20631-21)</name>
    <name type="common">Bat white-nose syndrome fungus</name>
    <name type="synonym">Geomyces destructans</name>
    <dbReference type="NCBI Taxonomy" id="658429"/>
    <lineage>
        <taxon>Eukaryota</taxon>
        <taxon>Fungi</taxon>
        <taxon>Dikarya</taxon>
        <taxon>Ascomycota</taxon>
        <taxon>Pezizomycotina</taxon>
        <taxon>Leotiomycetes</taxon>
        <taxon>Thelebolales</taxon>
        <taxon>Thelebolaceae</taxon>
        <taxon>Pseudogymnoascus</taxon>
    </lineage>
</organism>
<keyword evidence="5 17" id="KW-0812">Transmembrane</keyword>
<dbReference type="GO" id="GO:0012505">
    <property type="term" value="C:endomembrane system"/>
    <property type="evidence" value="ECO:0007669"/>
    <property type="project" value="UniProtKB-SubCell"/>
</dbReference>
<feature type="transmembrane region" description="Helical" evidence="17">
    <location>
        <begin position="491"/>
        <end position="511"/>
    </location>
</feature>
<comment type="subcellular location">
    <subcellularLocation>
        <location evidence="1">Endomembrane system</location>
        <topology evidence="1">Multi-pass membrane protein</topology>
    </subcellularLocation>
    <subcellularLocation>
        <location evidence="17">Membrane</location>
    </subcellularLocation>
</comment>
<evidence type="ECO:0000313" key="21">
    <source>
        <dbReference type="Proteomes" id="UP000011064"/>
    </source>
</evidence>
<evidence type="ECO:0000256" key="9">
    <source>
        <dbReference type="ARBA" id="ARBA00022796"/>
    </source>
</evidence>
<feature type="domain" description="HMA" evidence="19">
    <location>
        <begin position="294"/>
        <end position="360"/>
    </location>
</feature>
<keyword evidence="6 17" id="KW-0479">Metal-binding</keyword>
<evidence type="ECO:0000256" key="4">
    <source>
        <dbReference type="ARBA" id="ARBA00022448"/>
    </source>
</evidence>
<dbReference type="InterPro" id="IPR036412">
    <property type="entry name" value="HAD-like_sf"/>
</dbReference>
<dbReference type="FunCoup" id="L8FRG3">
    <property type="interactions" value="421"/>
</dbReference>
<dbReference type="InterPro" id="IPR001757">
    <property type="entry name" value="P_typ_ATPase"/>
</dbReference>
<keyword evidence="9" id="KW-0186">Copper</keyword>
<dbReference type="PROSITE" id="PS00154">
    <property type="entry name" value="ATPASE_E1_E2"/>
    <property type="match status" value="1"/>
</dbReference>
<dbReference type="FunFam" id="3.30.70.100:FF:000001">
    <property type="entry name" value="ATPase copper transporting beta"/>
    <property type="match status" value="3"/>
</dbReference>
<dbReference type="NCBIfam" id="TIGR01525">
    <property type="entry name" value="ATPase-IB_hvy"/>
    <property type="match status" value="1"/>
</dbReference>
<dbReference type="NCBIfam" id="TIGR01494">
    <property type="entry name" value="ATPase_P-type"/>
    <property type="match status" value="2"/>
</dbReference>
<evidence type="ECO:0000256" key="15">
    <source>
        <dbReference type="ARBA" id="ARBA00023136"/>
    </source>
</evidence>
<name>L8FRG3_PSED2</name>
<dbReference type="SFLD" id="SFLDG00002">
    <property type="entry name" value="C1.7:_P-type_atpase_like"/>
    <property type="match status" value="1"/>
</dbReference>
<dbReference type="CDD" id="cd00371">
    <property type="entry name" value="HMA"/>
    <property type="match status" value="4"/>
</dbReference>
<dbReference type="Gene3D" id="2.70.150.10">
    <property type="entry name" value="Calcium-transporting ATPase, cytoplasmic transduction domain A"/>
    <property type="match status" value="1"/>
</dbReference>
<dbReference type="PRINTS" id="PR00119">
    <property type="entry name" value="CATATPASE"/>
</dbReference>
<dbReference type="Proteomes" id="UP000011064">
    <property type="component" value="Unassembled WGS sequence"/>
</dbReference>
<keyword evidence="21" id="KW-1185">Reference proteome</keyword>
<dbReference type="InterPro" id="IPR008250">
    <property type="entry name" value="ATPase_P-typ_transduc_dom_A_sf"/>
</dbReference>
<feature type="transmembrane region" description="Helical" evidence="17">
    <location>
        <begin position="386"/>
        <end position="404"/>
    </location>
</feature>
<dbReference type="HOGENOM" id="CLU_001771_0_1_1"/>
<dbReference type="SFLD" id="SFLDS00003">
    <property type="entry name" value="Haloacid_Dehalogenase"/>
    <property type="match status" value="1"/>
</dbReference>
<evidence type="ECO:0000256" key="17">
    <source>
        <dbReference type="RuleBase" id="RU362081"/>
    </source>
</evidence>